<dbReference type="InterPro" id="IPR014871">
    <property type="entry name" value="dUTPase/dCTP_pyrophosphatase"/>
</dbReference>
<accession>A0A343JFS7</accession>
<dbReference type="AlphaFoldDB" id="A0A343JFS7"/>
<evidence type="ECO:0000313" key="2">
    <source>
        <dbReference type="Proteomes" id="UP000264883"/>
    </source>
</evidence>
<dbReference type="Pfam" id="PF08761">
    <property type="entry name" value="dUTPase_2"/>
    <property type="match status" value="1"/>
</dbReference>
<organism evidence="1 2">
    <name type="scientific">Clostridium isatidis</name>
    <dbReference type="NCBI Taxonomy" id="182773"/>
    <lineage>
        <taxon>Bacteria</taxon>
        <taxon>Bacillati</taxon>
        <taxon>Bacillota</taxon>
        <taxon>Clostridia</taxon>
        <taxon>Eubacteriales</taxon>
        <taxon>Clostridiaceae</taxon>
        <taxon>Clostridium</taxon>
    </lineage>
</organism>
<dbReference type="RefSeq" id="WP_119866510.1">
    <property type="nucleotide sequence ID" value="NZ_CP016786.1"/>
</dbReference>
<reference evidence="1 2" key="1">
    <citation type="submission" date="2016-08" db="EMBL/GenBank/DDBJ databases">
        <title>Complete Genome Sequence Of The Indigo Reducing Clostridium isatidis DSM15098.</title>
        <authorList>
            <person name="Little G.T."/>
            <person name="Minton N.P."/>
        </authorList>
    </citation>
    <scope>NUCLEOTIDE SEQUENCE [LARGE SCALE GENOMIC DNA]</scope>
    <source>
        <strain evidence="1 2">DSM 15098</strain>
    </source>
</reference>
<protein>
    <submittedName>
        <fullName evidence="1">dUTPase</fullName>
    </submittedName>
</protein>
<dbReference type="EMBL" id="CP016786">
    <property type="protein sequence ID" value="ASW44385.1"/>
    <property type="molecule type" value="Genomic_DNA"/>
</dbReference>
<dbReference type="Gene3D" id="1.10.4010.10">
    <property type="entry name" value="Type II deoxyuridine triphosphatase"/>
    <property type="match status" value="1"/>
</dbReference>
<dbReference type="OrthoDB" id="5506143at2"/>
<proteinExistence type="predicted"/>
<name>A0A343JFS7_9CLOT</name>
<evidence type="ECO:0000313" key="1">
    <source>
        <dbReference type="EMBL" id="ASW44385.1"/>
    </source>
</evidence>
<dbReference type="KEGG" id="cia:BEN51_13385"/>
<dbReference type="InterPro" id="IPR016947">
    <property type="entry name" value="UCP030140"/>
</dbReference>
<gene>
    <name evidence="1" type="ORF">BEN51_13385</name>
</gene>
<sequence length="151" mass="17889">MEILSFFQKQKDRNKEIIIDNTLSEYKIRTRKHLELHTKISSLAEETKCYKYWISDDVEINYSKIFQKYLDCFNHIIGIGIDKNYDNIEDITVKPNDYCLSDQFFNLFIDLNDLIISPSEDHFITLMEDFLSLGISLGYSEEQIKKALINQ</sequence>
<dbReference type="PIRSF" id="PIRSF030140">
    <property type="entry name" value="UCP030140"/>
    <property type="match status" value="1"/>
</dbReference>
<dbReference type="SUPFAM" id="SSF101386">
    <property type="entry name" value="all-alpha NTP pyrophosphatases"/>
    <property type="match status" value="1"/>
</dbReference>
<dbReference type="Proteomes" id="UP000264883">
    <property type="component" value="Chromosome"/>
</dbReference>
<keyword evidence="2" id="KW-1185">Reference proteome</keyword>